<name>A0ABT1E9G1_9FIRM</name>
<proteinExistence type="predicted"/>
<dbReference type="Proteomes" id="UP001523566">
    <property type="component" value="Unassembled WGS sequence"/>
</dbReference>
<keyword evidence="2" id="KW-1185">Reference proteome</keyword>
<dbReference type="EMBL" id="JAMZFW010000009">
    <property type="protein sequence ID" value="MCP1102326.1"/>
    <property type="molecule type" value="Genomic_DNA"/>
</dbReference>
<evidence type="ECO:0000313" key="1">
    <source>
        <dbReference type="EMBL" id="MCP1102326.1"/>
    </source>
</evidence>
<dbReference type="InterPro" id="IPR016621">
    <property type="entry name" value="UCP014543"/>
</dbReference>
<protein>
    <submittedName>
        <fullName evidence="1">DUF3783 domain-containing protein</fullName>
    </submittedName>
</protein>
<sequence length="128" mass="15582">MKPRVLLFNLKETEKGKNLERIFTFLKYQVFYPVKDDYDYTLGELSGLDEIQKERIYTGEDFQEELMVLYTETEDQLNQALFFMREEKVTVDLKAMITPTNRKWKILDLYKEIKEEHEYMKKMKEEGK</sequence>
<comment type="caution">
    <text evidence="1">The sequence shown here is derived from an EMBL/GenBank/DDBJ whole genome shotgun (WGS) entry which is preliminary data.</text>
</comment>
<evidence type="ECO:0000313" key="2">
    <source>
        <dbReference type="Proteomes" id="UP001523566"/>
    </source>
</evidence>
<dbReference type="Pfam" id="PF12646">
    <property type="entry name" value="DUF3783"/>
    <property type="match status" value="1"/>
</dbReference>
<gene>
    <name evidence="1" type="ORF">NK125_07880</name>
</gene>
<dbReference type="RefSeq" id="WP_262066109.1">
    <property type="nucleotide sequence ID" value="NZ_JAMXOD010000009.1"/>
</dbReference>
<organism evidence="1 2">
    <name type="scientific">Aequitasia blattaphilus</name>
    <dbReference type="NCBI Taxonomy" id="2949332"/>
    <lineage>
        <taxon>Bacteria</taxon>
        <taxon>Bacillati</taxon>
        <taxon>Bacillota</taxon>
        <taxon>Clostridia</taxon>
        <taxon>Lachnospirales</taxon>
        <taxon>Lachnospiraceae</taxon>
        <taxon>Aequitasia</taxon>
    </lineage>
</organism>
<reference evidence="1 2" key="1">
    <citation type="journal article" date="2022" name="Genome Biol. Evol.">
        <title>Host diet, physiology and behaviors set the stage for Lachnospiraceae cladogenesis.</title>
        <authorList>
            <person name="Vera-Ponce De Leon A."/>
            <person name="Schneider M."/>
            <person name="Jahnes B.C."/>
            <person name="Sadowski V."/>
            <person name="Camuy-Velez L.A."/>
            <person name="Duan J."/>
            <person name="Sabree Z.L."/>
        </authorList>
    </citation>
    <scope>NUCLEOTIDE SEQUENCE [LARGE SCALE GENOMIC DNA]</scope>
    <source>
        <strain evidence="1 2">PAL113</strain>
    </source>
</reference>
<accession>A0ABT1E9G1</accession>